<dbReference type="CDD" id="cd00371">
    <property type="entry name" value="HMA"/>
    <property type="match status" value="1"/>
</dbReference>
<dbReference type="SUPFAM" id="SSF55008">
    <property type="entry name" value="HMA, heavy metal-associated domain"/>
    <property type="match status" value="1"/>
</dbReference>
<comment type="caution">
    <text evidence="9">The sequence shown here is derived from an EMBL/GenBank/DDBJ whole genome shotgun (WGS) entry which is preliminary data.</text>
</comment>
<dbReference type="PROSITE" id="PS00154">
    <property type="entry name" value="ATPASE_E1_E2"/>
    <property type="match status" value="1"/>
</dbReference>
<gene>
    <name evidence="9" type="ORF">K431DRAFT_256030</name>
</gene>
<dbReference type="NCBIfam" id="TIGR01525">
    <property type="entry name" value="ATPase-IB_hvy"/>
    <property type="match status" value="1"/>
</dbReference>
<evidence type="ECO:0000256" key="1">
    <source>
        <dbReference type="ARBA" id="ARBA00004370"/>
    </source>
</evidence>
<feature type="domain" description="HMA" evidence="8">
    <location>
        <begin position="412"/>
        <end position="475"/>
    </location>
</feature>
<evidence type="ECO:0000256" key="4">
    <source>
        <dbReference type="ARBA" id="ARBA00022967"/>
    </source>
</evidence>
<evidence type="ECO:0000256" key="7">
    <source>
        <dbReference type="RuleBase" id="RU362081"/>
    </source>
</evidence>
<dbReference type="SFLD" id="SFLDF00027">
    <property type="entry name" value="p-type_atpase"/>
    <property type="match status" value="1"/>
</dbReference>
<dbReference type="PROSITE" id="PS01047">
    <property type="entry name" value="HMA_1"/>
    <property type="match status" value="1"/>
</dbReference>
<dbReference type="InterPro" id="IPR027256">
    <property type="entry name" value="P-typ_ATPase_IB"/>
</dbReference>
<evidence type="ECO:0000313" key="9">
    <source>
        <dbReference type="EMBL" id="KAF2717186.1"/>
    </source>
</evidence>
<dbReference type="Gene3D" id="3.40.1110.10">
    <property type="entry name" value="Calcium-transporting ATPase, cytoplasmic domain N"/>
    <property type="match status" value="1"/>
</dbReference>
<dbReference type="SFLD" id="SFLDG00002">
    <property type="entry name" value="C1.7:_P-type_atpase_like"/>
    <property type="match status" value="1"/>
</dbReference>
<dbReference type="SUPFAM" id="SSF81665">
    <property type="entry name" value="Calcium ATPase, transmembrane domain M"/>
    <property type="match status" value="1"/>
</dbReference>
<dbReference type="SUPFAM" id="SSF81653">
    <property type="entry name" value="Calcium ATPase, transduction domain A"/>
    <property type="match status" value="1"/>
</dbReference>
<evidence type="ECO:0000256" key="5">
    <source>
        <dbReference type="ARBA" id="ARBA00022989"/>
    </source>
</evidence>
<dbReference type="InterPro" id="IPR006121">
    <property type="entry name" value="HMA_dom"/>
</dbReference>
<dbReference type="GO" id="GO:0016887">
    <property type="term" value="F:ATP hydrolysis activity"/>
    <property type="evidence" value="ECO:0007669"/>
    <property type="project" value="InterPro"/>
</dbReference>
<dbReference type="GO" id="GO:0016020">
    <property type="term" value="C:membrane"/>
    <property type="evidence" value="ECO:0007669"/>
    <property type="project" value="UniProtKB-SubCell"/>
</dbReference>
<feature type="transmembrane region" description="Helical" evidence="7">
    <location>
        <begin position="590"/>
        <end position="609"/>
    </location>
</feature>
<dbReference type="InterPro" id="IPR023214">
    <property type="entry name" value="HAD_sf"/>
</dbReference>
<dbReference type="InterPro" id="IPR023298">
    <property type="entry name" value="ATPase_P-typ_TM_dom_sf"/>
</dbReference>
<dbReference type="NCBIfam" id="TIGR01511">
    <property type="entry name" value="ATPase-IB1_Cu"/>
    <property type="match status" value="1"/>
</dbReference>
<dbReference type="Gene3D" id="2.70.150.10">
    <property type="entry name" value="Calcium-transporting ATPase, cytoplasmic transduction domain A"/>
    <property type="match status" value="1"/>
</dbReference>
<keyword evidence="7" id="KW-0547">Nucleotide-binding</keyword>
<dbReference type="InterPro" id="IPR044492">
    <property type="entry name" value="P_typ_ATPase_HD_dom"/>
</dbReference>
<dbReference type="PROSITE" id="PS50846">
    <property type="entry name" value="HMA_2"/>
    <property type="match status" value="1"/>
</dbReference>
<comment type="similarity">
    <text evidence="7">Belongs to the cation transport ATPase (P-type) (TC 3.A.3) family. Type IB subfamily.</text>
</comment>
<dbReference type="EMBL" id="MU003850">
    <property type="protein sequence ID" value="KAF2717186.1"/>
    <property type="molecule type" value="Genomic_DNA"/>
</dbReference>
<feature type="transmembrane region" description="Helical" evidence="7">
    <location>
        <begin position="1181"/>
        <end position="1202"/>
    </location>
</feature>
<evidence type="ECO:0000313" key="10">
    <source>
        <dbReference type="Proteomes" id="UP000799441"/>
    </source>
</evidence>
<comment type="subcellular location">
    <subcellularLocation>
        <location evidence="1 7">Membrane</location>
    </subcellularLocation>
</comment>
<dbReference type="PANTHER" id="PTHR46594">
    <property type="entry name" value="P-TYPE CATION-TRANSPORTING ATPASE"/>
    <property type="match status" value="1"/>
</dbReference>
<dbReference type="GO" id="GO:0005524">
    <property type="term" value="F:ATP binding"/>
    <property type="evidence" value="ECO:0007669"/>
    <property type="project" value="UniProtKB-UniRule"/>
</dbReference>
<organism evidence="9 10">
    <name type="scientific">Polychaeton citri CBS 116435</name>
    <dbReference type="NCBI Taxonomy" id="1314669"/>
    <lineage>
        <taxon>Eukaryota</taxon>
        <taxon>Fungi</taxon>
        <taxon>Dikarya</taxon>
        <taxon>Ascomycota</taxon>
        <taxon>Pezizomycotina</taxon>
        <taxon>Dothideomycetes</taxon>
        <taxon>Dothideomycetidae</taxon>
        <taxon>Capnodiales</taxon>
        <taxon>Capnodiaceae</taxon>
        <taxon>Polychaeton</taxon>
    </lineage>
</organism>
<dbReference type="Pfam" id="PF00403">
    <property type="entry name" value="HMA"/>
    <property type="match status" value="1"/>
</dbReference>
<dbReference type="Pfam" id="PF00702">
    <property type="entry name" value="Hydrolase"/>
    <property type="match status" value="1"/>
</dbReference>
<feature type="transmembrane region" description="Helical" evidence="7">
    <location>
        <begin position="621"/>
        <end position="643"/>
    </location>
</feature>
<dbReference type="SFLD" id="SFLDS00003">
    <property type="entry name" value="Haloacid_Dehalogenase"/>
    <property type="match status" value="1"/>
</dbReference>
<feature type="transmembrane region" description="Helical" evidence="7">
    <location>
        <begin position="1154"/>
        <end position="1175"/>
    </location>
</feature>
<feature type="transmembrane region" description="Helical" evidence="7">
    <location>
        <begin position="559"/>
        <end position="578"/>
    </location>
</feature>
<dbReference type="InterPro" id="IPR017969">
    <property type="entry name" value="Heavy-metal-associated_CS"/>
</dbReference>
<accession>A0A9P4Q2B8</accession>
<keyword evidence="5 7" id="KW-1133">Transmembrane helix</keyword>
<keyword evidence="10" id="KW-1185">Reference proteome</keyword>
<feature type="transmembrane region" description="Helical" evidence="7">
    <location>
        <begin position="807"/>
        <end position="829"/>
    </location>
</feature>
<dbReference type="InterPro" id="IPR036412">
    <property type="entry name" value="HAD-like_sf"/>
</dbReference>
<dbReference type="GO" id="GO:0019829">
    <property type="term" value="F:ATPase-coupled monoatomic cation transmembrane transporter activity"/>
    <property type="evidence" value="ECO:0007669"/>
    <property type="project" value="InterPro"/>
</dbReference>
<dbReference type="InterPro" id="IPR036163">
    <property type="entry name" value="HMA_dom_sf"/>
</dbReference>
<dbReference type="SUPFAM" id="SSF56784">
    <property type="entry name" value="HAD-like"/>
    <property type="match status" value="1"/>
</dbReference>
<proteinExistence type="inferred from homology"/>
<dbReference type="InterPro" id="IPR059000">
    <property type="entry name" value="ATPase_P-type_domA"/>
</dbReference>
<dbReference type="GO" id="GO:0046872">
    <property type="term" value="F:metal ion binding"/>
    <property type="evidence" value="ECO:0007669"/>
    <property type="project" value="UniProtKB-KW"/>
</dbReference>
<sequence length="1210" mass="129347">MELPENKTFKMGRRRGCDEECLRRIAARLCRLDSDSSSNHAFERKCTAEIEYSDDDAVDRVDQENGCSSGVEVDAQIQNCDPANATNVKETGCCPKQIGNADCCEGIAQSSIQSCYANEGKNVKSYSTVLKKQTKTCNAAQGEGFAQESKATPSYTDKVDPSAEQLFQEDCCEPSSAVTQQFTSTGVTDLSRRRLHVVEDQPEGTSATKKQPSCGDNCCDDNDDATCEDKLFKNTSCGNSCCDGGQMDSSAADHSLKPSCDEGCGDRDGDNSHEETGNKNGCLDECCNGLVVSAPEANISACSEHLVAAFERFESLLLLGKCLCRNVLDQLGFCCCIVTSDGLITPTPICSTHKAVAEKAGKADMSKPGRIEVGDTDRHVICSRDELTTKKAPLPILAPVKSHDIEQTTSREHVVLNVSGMTCTGCSKKIKHVLDRIPGVSDAKVTFLLEIAEFDLSDDVALLDGILSQVEKETGFTCTRVQRGYQHLDILLPGIDALSFESSLPYGVNDFTRTDKKTYRITYDPRIVGARSLLGPGAELAPPGVDFNITEGKHRLHNMLASFGVSLALTVPVVALNWSCNPVSQTTRNIISLVLATLVQGIGIPEFYVPAFKSLIYSRILEMDMLVVMSITCAYTYSCVAFGLTEAGIHLEQEAFFETSALLITLVLLGRLMSAFARVRAVSAVSLRSLQAGTALLTNDDGEVTKVDARVLQFGDVLRISPHSPVVTDGKVTFGESAVDESMVTGESAPARKQAGDLVIAGTFNTSGSLTTQLTRLPGENSITDIANLVEQAIGAKPGVQDLADRIASYFVPGVIGVAVLVFTIWIVVAFEVKQQNGGGAVGIAITYAIAVLAISCPCALGLAVPMVLVIAGGVAARSGVIVKAANTVERGFNITDAVFDKTGTLTKGDLQVVYEDYRPTLMAEGDVLATAKAIVESNDHPVSVAVFKYLCARQSRICSLERIQSVPGTGIQAIRNGSIVKAGSPYWLGLEHRNDVAQLLQNGLTYFCLTIDGELLLVFGLQSTLREEAQAVITELQNRKITCHIVSGDAPRVVENVAYALGIDSENTVSRRSPAQKQSYVQDLQADGRKVLFCGDGTNDAVAIAQADVGVQIGSASDVTGAVADVILLGGLDGVVNLLTVSTRAFRRIRFNFVWTAVYNIFAILLAAGVFIKFRIPPAYAGLGEIVSIVPVILAAASLAFSRKSLVGR</sequence>
<dbReference type="Pfam" id="PF00122">
    <property type="entry name" value="E1-E2_ATPase"/>
    <property type="match status" value="1"/>
</dbReference>
<reference evidence="9" key="1">
    <citation type="journal article" date="2020" name="Stud. Mycol.">
        <title>101 Dothideomycetes genomes: a test case for predicting lifestyles and emergence of pathogens.</title>
        <authorList>
            <person name="Haridas S."/>
            <person name="Albert R."/>
            <person name="Binder M."/>
            <person name="Bloem J."/>
            <person name="Labutti K."/>
            <person name="Salamov A."/>
            <person name="Andreopoulos B."/>
            <person name="Baker S."/>
            <person name="Barry K."/>
            <person name="Bills G."/>
            <person name="Bluhm B."/>
            <person name="Cannon C."/>
            <person name="Castanera R."/>
            <person name="Culley D."/>
            <person name="Daum C."/>
            <person name="Ezra D."/>
            <person name="Gonzalez J."/>
            <person name="Henrissat B."/>
            <person name="Kuo A."/>
            <person name="Liang C."/>
            <person name="Lipzen A."/>
            <person name="Lutzoni F."/>
            <person name="Magnuson J."/>
            <person name="Mondo S."/>
            <person name="Nolan M."/>
            <person name="Ohm R."/>
            <person name="Pangilinan J."/>
            <person name="Park H.-J."/>
            <person name="Ramirez L."/>
            <person name="Alfaro M."/>
            <person name="Sun H."/>
            <person name="Tritt A."/>
            <person name="Yoshinaga Y."/>
            <person name="Zwiers L.-H."/>
            <person name="Turgeon B."/>
            <person name="Goodwin S."/>
            <person name="Spatafora J."/>
            <person name="Crous P."/>
            <person name="Grigoriev I."/>
        </authorList>
    </citation>
    <scope>NUCLEOTIDE SEQUENCE</scope>
    <source>
        <strain evidence="9">CBS 116435</strain>
    </source>
</reference>
<dbReference type="Gene3D" id="3.40.50.1000">
    <property type="entry name" value="HAD superfamily/HAD-like"/>
    <property type="match status" value="1"/>
</dbReference>
<keyword evidence="4" id="KW-1278">Translocase</keyword>
<dbReference type="AlphaFoldDB" id="A0A9P4Q2B8"/>
<dbReference type="InterPro" id="IPR001757">
    <property type="entry name" value="P_typ_ATPase"/>
</dbReference>
<dbReference type="InterPro" id="IPR056236">
    <property type="entry name" value="HMA_PCA1"/>
</dbReference>
<dbReference type="InterPro" id="IPR018303">
    <property type="entry name" value="ATPase_P-typ_P_site"/>
</dbReference>
<evidence type="ECO:0000256" key="3">
    <source>
        <dbReference type="ARBA" id="ARBA00022723"/>
    </source>
</evidence>
<keyword evidence="2 7" id="KW-0812">Transmembrane</keyword>
<dbReference type="Gene3D" id="3.30.70.100">
    <property type="match status" value="1"/>
</dbReference>
<evidence type="ECO:0000259" key="8">
    <source>
        <dbReference type="PROSITE" id="PS50846"/>
    </source>
</evidence>
<keyword evidence="3 7" id="KW-0479">Metal-binding</keyword>
<dbReference type="Pfam" id="PF24534">
    <property type="entry name" value="HMA_PCA1"/>
    <property type="match status" value="1"/>
</dbReference>
<dbReference type="PRINTS" id="PR00119">
    <property type="entry name" value="CATATPASE"/>
</dbReference>
<feature type="transmembrane region" description="Helical" evidence="7">
    <location>
        <begin position="841"/>
        <end position="872"/>
    </location>
</feature>
<evidence type="ECO:0000256" key="6">
    <source>
        <dbReference type="ARBA" id="ARBA00023136"/>
    </source>
</evidence>
<dbReference type="NCBIfam" id="TIGR01494">
    <property type="entry name" value="ATPase_P-type"/>
    <property type="match status" value="1"/>
</dbReference>
<dbReference type="InterPro" id="IPR008250">
    <property type="entry name" value="ATPase_P-typ_transduc_dom_A_sf"/>
</dbReference>
<dbReference type="InterPro" id="IPR023299">
    <property type="entry name" value="ATPase_P-typ_cyto_dom_N"/>
</dbReference>
<dbReference type="OrthoDB" id="432719at2759"/>
<protein>
    <submittedName>
        <fullName evidence="9">Heavy metal translocatin</fullName>
    </submittedName>
</protein>
<keyword evidence="7" id="KW-0067">ATP-binding</keyword>
<keyword evidence="6 7" id="KW-0472">Membrane</keyword>
<dbReference type="PANTHER" id="PTHR46594:SF4">
    <property type="entry name" value="P-TYPE CATION-TRANSPORTING ATPASE"/>
    <property type="match status" value="1"/>
</dbReference>
<evidence type="ECO:0000256" key="2">
    <source>
        <dbReference type="ARBA" id="ARBA00022692"/>
    </source>
</evidence>
<name>A0A9P4Q2B8_9PEZI</name>
<dbReference type="Proteomes" id="UP000799441">
    <property type="component" value="Unassembled WGS sequence"/>
</dbReference>